<evidence type="ECO:0000313" key="1">
    <source>
        <dbReference type="EMBL" id="AEG16874.1"/>
    </source>
</evidence>
<keyword evidence="2" id="KW-1185">Reference proteome</keyword>
<gene>
    <name evidence="1" type="ordered locus">Desku_3390</name>
</gene>
<evidence type="ECO:0008006" key="3">
    <source>
        <dbReference type="Google" id="ProtNLM"/>
    </source>
</evidence>
<dbReference type="RefSeq" id="WP_013824380.1">
    <property type="nucleotide sequence ID" value="NC_015573.1"/>
</dbReference>
<reference evidence="2" key="1">
    <citation type="submission" date="2011-05" db="EMBL/GenBank/DDBJ databases">
        <title>Complete sequence of Desulfotomaculum kuznetsovii DSM 6115.</title>
        <authorList>
            <person name="Lucas S."/>
            <person name="Han J."/>
            <person name="Lapidus A."/>
            <person name="Cheng J.-F."/>
            <person name="Goodwin L."/>
            <person name="Pitluck S."/>
            <person name="Peters L."/>
            <person name="Mikhailova N."/>
            <person name="Lu M."/>
            <person name="Saunders E."/>
            <person name="Han C."/>
            <person name="Tapia R."/>
            <person name="Land M."/>
            <person name="Hauser L."/>
            <person name="Kyrpides N."/>
            <person name="Ivanova N."/>
            <person name="Pagani I."/>
            <person name="Nazina T."/>
            <person name="Ivanova A."/>
            <person name="Parshina S."/>
            <person name="Kuever J."/>
            <person name="Muyzer G."/>
            <person name="Plugge C."/>
            <person name="Stams A."/>
            <person name="Woyke T."/>
        </authorList>
    </citation>
    <scope>NUCLEOTIDE SEQUENCE [LARGE SCALE GENOMIC DNA]</scope>
    <source>
        <strain evidence="2">DSM 6115 / VKM B-1805 / 17</strain>
    </source>
</reference>
<dbReference type="EMBL" id="CP002770">
    <property type="protein sequence ID" value="AEG16874.1"/>
    <property type="molecule type" value="Genomic_DNA"/>
</dbReference>
<evidence type="ECO:0000313" key="2">
    <source>
        <dbReference type="Proteomes" id="UP000009229"/>
    </source>
</evidence>
<dbReference type="KEGG" id="dku:Desku_3390"/>
<name>A0AAU8PCY7_DESK7</name>
<protein>
    <recommendedName>
        <fullName evidence="3">Antitoxin SocA-like Panacea domain-containing protein</fullName>
    </recommendedName>
</protein>
<dbReference type="AlphaFoldDB" id="A0AAU8PCY7"/>
<organism evidence="1 2">
    <name type="scientific">Desulfofundulus kuznetsovii (strain DSM 6115 / VKM B-1805 / 17)</name>
    <name type="common">Desulfotomaculum kuznetsovii</name>
    <dbReference type="NCBI Taxonomy" id="760568"/>
    <lineage>
        <taxon>Bacteria</taxon>
        <taxon>Bacillati</taxon>
        <taxon>Bacillota</taxon>
        <taxon>Clostridia</taxon>
        <taxon>Eubacteriales</taxon>
        <taxon>Peptococcaceae</taxon>
        <taxon>Desulfofundulus</taxon>
    </lineage>
</organism>
<dbReference type="Proteomes" id="UP000009229">
    <property type="component" value="Chromosome"/>
</dbReference>
<proteinExistence type="predicted"/>
<accession>A0AAU8PCY7</accession>
<sequence>MDILKKYLSLIKLLDAAERINGRKKLQKIVYLLKERGFPFEEDFDYHRYGPFSEKLAMEVEEMKFLGIIEEKVETTAFGYKQYVYCLSPTGRELSKQFDNHDYGPGFKELVSELCSRDARNLELIATLRFLKTMNYQDSDAARYVKLLKPEQNYNDAEINTAINFLNKIFPQ</sequence>